<organism evidence="2 3">
    <name type="scientific">Neobacillus rhizosphaerae</name>
    <dbReference type="NCBI Taxonomy" id="2880965"/>
    <lineage>
        <taxon>Bacteria</taxon>
        <taxon>Bacillati</taxon>
        <taxon>Bacillota</taxon>
        <taxon>Bacilli</taxon>
        <taxon>Bacillales</taxon>
        <taxon>Bacillaceae</taxon>
        <taxon>Neobacillus</taxon>
    </lineage>
</organism>
<dbReference type="Proteomes" id="UP000838308">
    <property type="component" value="Unassembled WGS sequence"/>
</dbReference>
<proteinExistence type="predicted"/>
<evidence type="ECO:0000313" key="3">
    <source>
        <dbReference type="Proteomes" id="UP000838308"/>
    </source>
</evidence>
<evidence type="ECO:0008006" key="4">
    <source>
        <dbReference type="Google" id="ProtNLM"/>
    </source>
</evidence>
<keyword evidence="3" id="KW-1185">Reference proteome</keyword>
<gene>
    <name evidence="2" type="ORF">BACCIP111895_00834</name>
</gene>
<evidence type="ECO:0000313" key="2">
    <source>
        <dbReference type="EMBL" id="CAH2713680.1"/>
    </source>
</evidence>
<dbReference type="RefSeq" id="WP_264760433.1">
    <property type="nucleotide sequence ID" value="NZ_CALBWS010000003.1"/>
</dbReference>
<comment type="caution">
    <text evidence="2">The sequence shown here is derived from an EMBL/GenBank/DDBJ whole genome shotgun (WGS) entry which is preliminary data.</text>
</comment>
<feature type="region of interest" description="Disordered" evidence="1">
    <location>
        <begin position="1"/>
        <end position="27"/>
    </location>
</feature>
<evidence type="ECO:0000256" key="1">
    <source>
        <dbReference type="SAM" id="MobiDB-lite"/>
    </source>
</evidence>
<accession>A0ABN8KL61</accession>
<name>A0ABN8KL61_9BACI</name>
<reference evidence="2" key="1">
    <citation type="submission" date="2022-04" db="EMBL/GenBank/DDBJ databases">
        <authorList>
            <person name="Criscuolo A."/>
        </authorList>
    </citation>
    <scope>NUCLEOTIDE SEQUENCE</scope>
    <source>
        <strain evidence="2">CIP111895</strain>
    </source>
</reference>
<feature type="compositionally biased region" description="Polar residues" evidence="1">
    <location>
        <begin position="1"/>
        <end position="15"/>
    </location>
</feature>
<sequence length="43" mass="4797">MAKRTNNQFKNNKNALPTKADAEIAGENGLEKIAIRAQRTKNK</sequence>
<dbReference type="EMBL" id="CALBWS010000003">
    <property type="protein sequence ID" value="CAH2713680.1"/>
    <property type="molecule type" value="Genomic_DNA"/>
</dbReference>
<protein>
    <recommendedName>
        <fullName evidence="4">Small, acid-soluble spore protein L</fullName>
    </recommendedName>
</protein>